<feature type="transmembrane region" description="Helical" evidence="7">
    <location>
        <begin position="305"/>
        <end position="329"/>
    </location>
</feature>
<dbReference type="SUPFAM" id="SSF103473">
    <property type="entry name" value="MFS general substrate transporter"/>
    <property type="match status" value="1"/>
</dbReference>
<gene>
    <name evidence="9" type="ORF">O1R50_15020</name>
</gene>
<keyword evidence="2" id="KW-0813">Transport</keyword>
<feature type="transmembrane region" description="Helical" evidence="7">
    <location>
        <begin position="279"/>
        <end position="299"/>
    </location>
</feature>
<feature type="transmembrane region" description="Helical" evidence="7">
    <location>
        <begin position="252"/>
        <end position="272"/>
    </location>
</feature>
<organism evidence="9 10">
    <name type="scientific">Glycomyces luteolus</name>
    <dbReference type="NCBI Taxonomy" id="2670330"/>
    <lineage>
        <taxon>Bacteria</taxon>
        <taxon>Bacillati</taxon>
        <taxon>Actinomycetota</taxon>
        <taxon>Actinomycetes</taxon>
        <taxon>Glycomycetales</taxon>
        <taxon>Glycomycetaceae</taxon>
        <taxon>Glycomyces</taxon>
    </lineage>
</organism>
<accession>A0A9X3SR56</accession>
<proteinExistence type="predicted"/>
<keyword evidence="10" id="KW-1185">Reference proteome</keyword>
<dbReference type="GO" id="GO:0022857">
    <property type="term" value="F:transmembrane transporter activity"/>
    <property type="evidence" value="ECO:0007669"/>
    <property type="project" value="InterPro"/>
</dbReference>
<feature type="transmembrane region" description="Helical" evidence="7">
    <location>
        <begin position="164"/>
        <end position="186"/>
    </location>
</feature>
<dbReference type="Pfam" id="PF07690">
    <property type="entry name" value="MFS_1"/>
    <property type="match status" value="1"/>
</dbReference>
<feature type="transmembrane region" description="Helical" evidence="7">
    <location>
        <begin position="12"/>
        <end position="32"/>
    </location>
</feature>
<evidence type="ECO:0000256" key="3">
    <source>
        <dbReference type="ARBA" id="ARBA00022475"/>
    </source>
</evidence>
<dbReference type="Gene3D" id="1.20.1250.20">
    <property type="entry name" value="MFS general substrate transporter like domains"/>
    <property type="match status" value="1"/>
</dbReference>
<keyword evidence="6 7" id="KW-0472">Membrane</keyword>
<name>A0A9X3SR56_9ACTN</name>
<dbReference type="InterPro" id="IPR020846">
    <property type="entry name" value="MFS_dom"/>
</dbReference>
<evidence type="ECO:0000256" key="4">
    <source>
        <dbReference type="ARBA" id="ARBA00022692"/>
    </source>
</evidence>
<sequence length="410" mass="42001">MRAFRTPLLAKLLVAGAGIMSLANSVTIPFLAVFLRRELGLEPAAVGLVIGSSVFFSIAAAFFGGTLSDRFGRAPVLLAGLGGVVLSFAGFAAAEHLAAVIAANAALALSSSVFAPVSKAMLGDLLPEGTRVRWFSHQYLATNAGYALGPLLGVALGLSGARVAFGAAAAVYGLYLAALAVAVRVAPALPASAAKTEGPRGSDRFLGSLRAVATDPRLLILLFAGLLLESVQLRISALLAQDLDIGFTNGTQILAAVMTANAVTVVVFQLLAARFVLRLEAVTAITVGGLLLFAGMAGFAFSASLWHFVAAMVVFSFGEVFIVPSEFALIDRIAPPAARGAYFGAQSFTQLGGFAGPFLGGLLLAQWDGTVMYLGIGALALAAVSVYLVLGRRVPGLARKAVTAASSDTR</sequence>
<reference evidence="9" key="1">
    <citation type="submission" date="2022-12" db="EMBL/GenBank/DDBJ databases">
        <title>Gycomyces niveus sp.nov.,a novel actinomycete isolated from soil in Shouguan.</title>
        <authorList>
            <person name="Yang X."/>
        </authorList>
    </citation>
    <scope>NUCLEOTIDE SEQUENCE</scope>
    <source>
        <strain evidence="9">NEAU-A15</strain>
    </source>
</reference>
<feature type="transmembrane region" description="Helical" evidence="7">
    <location>
        <begin position="44"/>
        <end position="64"/>
    </location>
</feature>
<feature type="domain" description="Major facilitator superfamily (MFS) profile" evidence="8">
    <location>
        <begin position="10"/>
        <end position="395"/>
    </location>
</feature>
<protein>
    <submittedName>
        <fullName evidence="9">MFS transporter</fullName>
    </submittedName>
</protein>
<dbReference type="Proteomes" id="UP001146067">
    <property type="component" value="Unassembled WGS sequence"/>
</dbReference>
<comment type="subcellular location">
    <subcellularLocation>
        <location evidence="1">Cell membrane</location>
        <topology evidence="1">Multi-pass membrane protein</topology>
    </subcellularLocation>
</comment>
<keyword evidence="3" id="KW-1003">Cell membrane</keyword>
<evidence type="ECO:0000259" key="8">
    <source>
        <dbReference type="PROSITE" id="PS50850"/>
    </source>
</evidence>
<feature type="transmembrane region" description="Helical" evidence="7">
    <location>
        <begin position="139"/>
        <end position="158"/>
    </location>
</feature>
<dbReference type="GO" id="GO:0005886">
    <property type="term" value="C:plasma membrane"/>
    <property type="evidence" value="ECO:0007669"/>
    <property type="project" value="UniProtKB-SubCell"/>
</dbReference>
<feature type="transmembrane region" description="Helical" evidence="7">
    <location>
        <begin position="100"/>
        <end position="118"/>
    </location>
</feature>
<dbReference type="PANTHER" id="PTHR23517">
    <property type="entry name" value="RESISTANCE PROTEIN MDTM, PUTATIVE-RELATED-RELATED"/>
    <property type="match status" value="1"/>
</dbReference>
<feature type="transmembrane region" description="Helical" evidence="7">
    <location>
        <begin position="341"/>
        <end position="365"/>
    </location>
</feature>
<keyword evidence="4 7" id="KW-0812">Transmembrane</keyword>
<comment type="caution">
    <text evidence="9">The sequence shown here is derived from an EMBL/GenBank/DDBJ whole genome shotgun (WGS) entry which is preliminary data.</text>
</comment>
<evidence type="ECO:0000256" key="5">
    <source>
        <dbReference type="ARBA" id="ARBA00022989"/>
    </source>
</evidence>
<feature type="transmembrane region" description="Helical" evidence="7">
    <location>
        <begin position="76"/>
        <end position="94"/>
    </location>
</feature>
<evidence type="ECO:0000256" key="7">
    <source>
        <dbReference type="SAM" id="Phobius"/>
    </source>
</evidence>
<dbReference type="EMBL" id="JAPZVP010000011">
    <property type="protein sequence ID" value="MDA1360941.1"/>
    <property type="molecule type" value="Genomic_DNA"/>
</dbReference>
<dbReference type="PROSITE" id="PS50850">
    <property type="entry name" value="MFS"/>
    <property type="match status" value="1"/>
</dbReference>
<dbReference type="InterPro" id="IPR036259">
    <property type="entry name" value="MFS_trans_sf"/>
</dbReference>
<feature type="transmembrane region" description="Helical" evidence="7">
    <location>
        <begin position="218"/>
        <end position="240"/>
    </location>
</feature>
<dbReference type="RefSeq" id="WP_270110903.1">
    <property type="nucleotide sequence ID" value="NZ_JAPZVP010000011.1"/>
</dbReference>
<evidence type="ECO:0000256" key="6">
    <source>
        <dbReference type="ARBA" id="ARBA00023136"/>
    </source>
</evidence>
<evidence type="ECO:0000313" key="10">
    <source>
        <dbReference type="Proteomes" id="UP001146067"/>
    </source>
</evidence>
<dbReference type="PANTHER" id="PTHR23517:SF2">
    <property type="entry name" value="MULTIDRUG RESISTANCE PROTEIN MDTH"/>
    <property type="match status" value="1"/>
</dbReference>
<dbReference type="InterPro" id="IPR050171">
    <property type="entry name" value="MFS_Transporters"/>
</dbReference>
<evidence type="ECO:0000256" key="1">
    <source>
        <dbReference type="ARBA" id="ARBA00004651"/>
    </source>
</evidence>
<evidence type="ECO:0000313" key="9">
    <source>
        <dbReference type="EMBL" id="MDA1360941.1"/>
    </source>
</evidence>
<keyword evidence="5 7" id="KW-1133">Transmembrane helix</keyword>
<evidence type="ECO:0000256" key="2">
    <source>
        <dbReference type="ARBA" id="ARBA00022448"/>
    </source>
</evidence>
<dbReference type="InterPro" id="IPR011701">
    <property type="entry name" value="MFS"/>
</dbReference>
<feature type="transmembrane region" description="Helical" evidence="7">
    <location>
        <begin position="371"/>
        <end position="390"/>
    </location>
</feature>
<dbReference type="AlphaFoldDB" id="A0A9X3SR56"/>